<dbReference type="EMBL" id="CP036274">
    <property type="protein sequence ID" value="QDU31022.1"/>
    <property type="molecule type" value="Genomic_DNA"/>
</dbReference>
<dbReference type="Proteomes" id="UP000315017">
    <property type="component" value="Chromosome"/>
</dbReference>
<proteinExistence type="predicted"/>
<evidence type="ECO:0000313" key="2">
    <source>
        <dbReference type="Proteomes" id="UP000315017"/>
    </source>
</evidence>
<organism evidence="1 2">
    <name type="scientific">Anatilimnocola aggregata</name>
    <dbReference type="NCBI Taxonomy" id="2528021"/>
    <lineage>
        <taxon>Bacteria</taxon>
        <taxon>Pseudomonadati</taxon>
        <taxon>Planctomycetota</taxon>
        <taxon>Planctomycetia</taxon>
        <taxon>Pirellulales</taxon>
        <taxon>Pirellulaceae</taxon>
        <taxon>Anatilimnocola</taxon>
    </lineage>
</organism>
<evidence type="ECO:0000313" key="1">
    <source>
        <dbReference type="EMBL" id="QDU31022.1"/>
    </source>
</evidence>
<dbReference type="RefSeq" id="WP_145097467.1">
    <property type="nucleotide sequence ID" value="NZ_CP036274.1"/>
</dbReference>
<dbReference type="AlphaFoldDB" id="A0A517YLB7"/>
<protein>
    <recommendedName>
        <fullName evidence="3">Carboxypeptidase regulatory-like domain-containing protein</fullName>
    </recommendedName>
</protein>
<gene>
    <name evidence="1" type="ORF">ETAA8_61750</name>
</gene>
<dbReference type="OrthoDB" id="287810at2"/>
<name>A0A517YLB7_9BACT</name>
<dbReference type="PROSITE" id="PS51257">
    <property type="entry name" value="PROKAR_LIPOPROTEIN"/>
    <property type="match status" value="1"/>
</dbReference>
<keyword evidence="2" id="KW-1185">Reference proteome</keyword>
<reference evidence="1 2" key="1">
    <citation type="submission" date="2019-02" db="EMBL/GenBank/DDBJ databases">
        <title>Deep-cultivation of Planctomycetes and their phenomic and genomic characterization uncovers novel biology.</title>
        <authorList>
            <person name="Wiegand S."/>
            <person name="Jogler M."/>
            <person name="Boedeker C."/>
            <person name="Pinto D."/>
            <person name="Vollmers J."/>
            <person name="Rivas-Marin E."/>
            <person name="Kohn T."/>
            <person name="Peeters S.H."/>
            <person name="Heuer A."/>
            <person name="Rast P."/>
            <person name="Oberbeckmann S."/>
            <person name="Bunk B."/>
            <person name="Jeske O."/>
            <person name="Meyerdierks A."/>
            <person name="Storesund J.E."/>
            <person name="Kallscheuer N."/>
            <person name="Luecker S."/>
            <person name="Lage O.M."/>
            <person name="Pohl T."/>
            <person name="Merkel B.J."/>
            <person name="Hornburger P."/>
            <person name="Mueller R.-W."/>
            <person name="Bruemmer F."/>
            <person name="Labrenz M."/>
            <person name="Spormann A.M."/>
            <person name="Op den Camp H."/>
            <person name="Overmann J."/>
            <person name="Amann R."/>
            <person name="Jetten M.S.M."/>
            <person name="Mascher T."/>
            <person name="Medema M.H."/>
            <person name="Devos D.P."/>
            <person name="Kaster A.-K."/>
            <person name="Ovreas L."/>
            <person name="Rohde M."/>
            <person name="Galperin M.Y."/>
            <person name="Jogler C."/>
        </authorList>
    </citation>
    <scope>NUCLEOTIDE SEQUENCE [LARGE SCALE GENOMIC DNA]</scope>
    <source>
        <strain evidence="1 2">ETA_A8</strain>
    </source>
</reference>
<evidence type="ECO:0008006" key="3">
    <source>
        <dbReference type="Google" id="ProtNLM"/>
    </source>
</evidence>
<accession>A0A517YLB7</accession>
<sequence>MYSRLAICVVLTWTTTIFSGCGNGVAQPEFATLHPVSGKLVRAGAPVAGGSLRFVPLSDQPEFNFNSIVEEDGSFRLTTVRTTDTRGERRPGAPAGEYSVIYYPVVVDQTVSNSEPVTLPQTVTIEANDNQIKLELPVDKPT</sequence>
<dbReference type="KEGG" id="aagg:ETAA8_61750"/>